<accession>A0A3M7PUL9</accession>
<evidence type="ECO:0000313" key="4">
    <source>
        <dbReference type="Proteomes" id="UP000276133"/>
    </source>
</evidence>
<dbReference type="InterPro" id="IPR011646">
    <property type="entry name" value="KAP_P-loop"/>
</dbReference>
<dbReference type="GO" id="GO:0030165">
    <property type="term" value="F:PDZ domain binding"/>
    <property type="evidence" value="ECO:0007669"/>
    <property type="project" value="TreeGrafter"/>
</dbReference>
<feature type="transmembrane region" description="Helical" evidence="1">
    <location>
        <begin position="146"/>
        <end position="168"/>
    </location>
</feature>
<evidence type="ECO:0000313" key="3">
    <source>
        <dbReference type="EMBL" id="RNA02846.1"/>
    </source>
</evidence>
<comment type="caution">
    <text evidence="3">The sequence shown here is derived from an EMBL/GenBank/DDBJ whole genome shotgun (WGS) entry which is preliminary data.</text>
</comment>
<dbReference type="PANTHER" id="PTHR24116:SF0">
    <property type="entry name" value="KINASE D-INTERACTING SUBSTRATE OF 220 KDA"/>
    <property type="match status" value="1"/>
</dbReference>
<proteinExistence type="predicted"/>
<dbReference type="Gene3D" id="1.25.40.20">
    <property type="entry name" value="Ankyrin repeat-containing domain"/>
    <property type="match status" value="1"/>
</dbReference>
<feature type="transmembrane region" description="Helical" evidence="1">
    <location>
        <begin position="299"/>
        <end position="322"/>
    </location>
</feature>
<feature type="transmembrane region" description="Helical" evidence="1">
    <location>
        <begin position="338"/>
        <end position="358"/>
    </location>
</feature>
<keyword evidence="1" id="KW-0472">Membrane</keyword>
<dbReference type="SUPFAM" id="SSF48403">
    <property type="entry name" value="Ankyrin repeat"/>
    <property type="match status" value="1"/>
</dbReference>
<evidence type="ECO:0000259" key="2">
    <source>
        <dbReference type="Pfam" id="PF07693"/>
    </source>
</evidence>
<keyword evidence="3" id="KW-0418">Kinase</keyword>
<gene>
    <name evidence="3" type="ORF">BpHYR1_012279</name>
</gene>
<dbReference type="STRING" id="10195.A0A3M7PUL9"/>
<keyword evidence="1" id="KW-1133">Transmembrane helix</keyword>
<dbReference type="InterPro" id="IPR052771">
    <property type="entry name" value="Neurotrophin_sig_adaptor"/>
</dbReference>
<protein>
    <submittedName>
        <fullName evidence="3">Kinase D-interacting substrate-like protein</fullName>
    </submittedName>
</protein>
<evidence type="ECO:0000256" key="1">
    <source>
        <dbReference type="SAM" id="Phobius"/>
    </source>
</evidence>
<dbReference type="EMBL" id="REGN01008739">
    <property type="protein sequence ID" value="RNA02846.1"/>
    <property type="molecule type" value="Genomic_DNA"/>
</dbReference>
<keyword evidence="4" id="KW-1185">Reference proteome</keyword>
<dbReference type="GO" id="GO:0016301">
    <property type="term" value="F:kinase activity"/>
    <property type="evidence" value="ECO:0007669"/>
    <property type="project" value="UniProtKB-KW"/>
</dbReference>
<dbReference type="Proteomes" id="UP000276133">
    <property type="component" value="Unassembled WGS sequence"/>
</dbReference>
<dbReference type="PANTHER" id="PTHR24116">
    <property type="entry name" value="KINASE D-INTERACTING SUBSTRATE OF 220 KDA"/>
    <property type="match status" value="1"/>
</dbReference>
<feature type="domain" description="KAP NTPase" evidence="2">
    <location>
        <begin position="89"/>
        <end position="508"/>
    </location>
</feature>
<organism evidence="3 4">
    <name type="scientific">Brachionus plicatilis</name>
    <name type="common">Marine rotifer</name>
    <name type="synonym">Brachionus muelleri</name>
    <dbReference type="NCBI Taxonomy" id="10195"/>
    <lineage>
        <taxon>Eukaryota</taxon>
        <taxon>Metazoa</taxon>
        <taxon>Spiralia</taxon>
        <taxon>Gnathifera</taxon>
        <taxon>Rotifera</taxon>
        <taxon>Eurotatoria</taxon>
        <taxon>Monogononta</taxon>
        <taxon>Pseudotrocha</taxon>
        <taxon>Ploima</taxon>
        <taxon>Brachionidae</taxon>
        <taxon>Brachionus</taxon>
    </lineage>
</organism>
<reference evidence="3 4" key="1">
    <citation type="journal article" date="2018" name="Sci. Rep.">
        <title>Genomic signatures of local adaptation to the degree of environmental predictability in rotifers.</title>
        <authorList>
            <person name="Franch-Gras L."/>
            <person name="Hahn C."/>
            <person name="Garcia-Roger E.M."/>
            <person name="Carmona M.J."/>
            <person name="Serra M."/>
            <person name="Gomez A."/>
        </authorList>
    </citation>
    <scope>NUCLEOTIDE SEQUENCE [LARGE SCALE GENOMIC DNA]</scope>
    <source>
        <strain evidence="3">HYR1</strain>
    </source>
</reference>
<dbReference type="AlphaFoldDB" id="A0A3M7PUL9"/>
<keyword evidence="3" id="KW-0808">Transferase</keyword>
<dbReference type="OrthoDB" id="6084525at2759"/>
<dbReference type="GO" id="GO:0019887">
    <property type="term" value="F:protein kinase regulator activity"/>
    <property type="evidence" value="ECO:0007669"/>
    <property type="project" value="TreeGrafter"/>
</dbReference>
<sequence>MVNELLNAGSKVSPVDKNGDNVLHIALRNKSREITEIILSNPKNSKYLYKPNKVGDTPHKIDASNPKSILTQIFGARQLNMSEDSILGYDLYSSALAEILSEPSLHTPITVGLYAKWGSGKSFLLAQLKSEMKSFAKLTHVVNIKVNLFMMVTTIFVCLGMTSPFIFWKWAYGLGLFCALLFTSFFLIFTSKYFYERKELEWAERICEKISTHLIRFKLLLRILFLNPSNFKTENIEHKNLRFIFTEYGKISTIGGENALALMISSLNTKIEKQLGVVVTRLCRVFYNKSHSHSKYRRFCCIPTFFLVFLIVVLVLGLAIFFRVKGFGLKDFKTEDQGFLITVAFLIFLSIIGSTFTWSKILWSLIRSPSDRIMNTVNSKDKVKYSDSNKVESYIFKLKREVDLIAHTVRTIDAFTHSCTRLVIVIDGLDSCEQAKVLQILEIVHVLFTKEGDPFVSILAVDPHVLIKGIEGNLIAAFRNGNVNGHDYLRTIIHMPIYLQVDLSKAKALAKMPNKVFKRNSTLIGSSTDIISKIGNEVGRGRKNKKNRKRSSKPVKSKKVMVVPKLRNRYLREEKKISKSKNLKKFSFKKRIFKKFSLIFFSSLKNMHLKCAMKF</sequence>
<dbReference type="Pfam" id="PF07693">
    <property type="entry name" value="KAP_NTPase"/>
    <property type="match status" value="1"/>
</dbReference>
<feature type="transmembrane region" description="Helical" evidence="1">
    <location>
        <begin position="174"/>
        <end position="195"/>
    </location>
</feature>
<dbReference type="InterPro" id="IPR036770">
    <property type="entry name" value="Ankyrin_rpt-contain_sf"/>
</dbReference>
<name>A0A3M7PUL9_BRAPC</name>
<keyword evidence="1" id="KW-0812">Transmembrane</keyword>